<comment type="function">
    <text evidence="10">Part of the ABC transporter complex UgpBAEC involved in sn-glycerol-3-phosphate (G3P) import. Probably responsible for the translocation of the substrate across the membrane.</text>
</comment>
<protein>
    <recommendedName>
        <fullName evidence="3 10">sn-glycerol-3-phosphate transport system permease protein UgpE</fullName>
    </recommendedName>
</protein>
<comment type="caution">
    <text evidence="12">The sequence shown here is derived from an EMBL/GenBank/DDBJ whole genome shotgun (WGS) entry which is preliminary data.</text>
</comment>
<evidence type="ECO:0000313" key="13">
    <source>
        <dbReference type="Proteomes" id="UP000740727"/>
    </source>
</evidence>
<evidence type="ECO:0000313" key="12">
    <source>
        <dbReference type="EMBL" id="NBR94484.1"/>
    </source>
</evidence>
<feature type="domain" description="ABC transmembrane type-1" evidence="11">
    <location>
        <begin position="62"/>
        <end position="253"/>
    </location>
</feature>
<evidence type="ECO:0000256" key="10">
    <source>
        <dbReference type="RuleBase" id="RU363056"/>
    </source>
</evidence>
<dbReference type="InterPro" id="IPR000515">
    <property type="entry name" value="MetI-like"/>
</dbReference>
<evidence type="ECO:0000256" key="4">
    <source>
        <dbReference type="ARBA" id="ARBA00022448"/>
    </source>
</evidence>
<evidence type="ECO:0000256" key="7">
    <source>
        <dbReference type="ARBA" id="ARBA00022989"/>
    </source>
</evidence>
<keyword evidence="10" id="KW-0997">Cell inner membrane</keyword>
<evidence type="ECO:0000256" key="2">
    <source>
        <dbReference type="ARBA" id="ARBA00011557"/>
    </source>
</evidence>
<reference evidence="12" key="1">
    <citation type="submission" date="2018-10" db="EMBL/GenBank/DDBJ databases">
        <title>Iterative Subtractive Binning of Freshwater Chronoseries Metagenomes Recovers Nearly Complete Genomes from over Four Hundred Novel Species.</title>
        <authorList>
            <person name="Rodriguez-R L.M."/>
            <person name="Tsementzi D."/>
            <person name="Luo C."/>
            <person name="Konstantinidis K.T."/>
        </authorList>
    </citation>
    <scope>NUCLEOTIDE SEQUENCE</scope>
    <source>
        <strain evidence="12">WB5_2A_028</strain>
    </source>
</reference>
<dbReference type="EMBL" id="RFXN01000161">
    <property type="protein sequence ID" value="NBR94484.1"/>
    <property type="molecule type" value="Genomic_DNA"/>
</dbReference>
<comment type="subunit">
    <text evidence="2 10">The complex is composed of two ATP-binding proteins (UgpC), two transmembrane proteins (UgpA and UgpE) and a solute-binding protein (UgpB).</text>
</comment>
<feature type="transmembrane region" description="Helical" evidence="9">
    <location>
        <begin position="174"/>
        <end position="199"/>
    </location>
</feature>
<feature type="transmembrane region" description="Helical" evidence="9">
    <location>
        <begin position="97"/>
        <end position="118"/>
    </location>
</feature>
<feature type="transmembrane region" description="Helical" evidence="9">
    <location>
        <begin position="7"/>
        <end position="28"/>
    </location>
</feature>
<dbReference type="PANTHER" id="PTHR43744">
    <property type="entry name" value="ABC TRANSPORTER PERMEASE PROTEIN MG189-RELATED-RELATED"/>
    <property type="match status" value="1"/>
</dbReference>
<name>A0A965GDF8_9PROT</name>
<dbReference type="InterPro" id="IPR035906">
    <property type="entry name" value="MetI-like_sf"/>
</dbReference>
<dbReference type="SUPFAM" id="SSF161098">
    <property type="entry name" value="MetI-like"/>
    <property type="match status" value="1"/>
</dbReference>
<evidence type="ECO:0000256" key="6">
    <source>
        <dbReference type="ARBA" id="ARBA00022692"/>
    </source>
</evidence>
<dbReference type="Pfam" id="PF00528">
    <property type="entry name" value="BPD_transp_1"/>
    <property type="match status" value="1"/>
</dbReference>
<dbReference type="GO" id="GO:0005886">
    <property type="term" value="C:plasma membrane"/>
    <property type="evidence" value="ECO:0007669"/>
    <property type="project" value="UniProtKB-SubCell"/>
</dbReference>
<dbReference type="CDD" id="cd06261">
    <property type="entry name" value="TM_PBP2"/>
    <property type="match status" value="1"/>
</dbReference>
<sequence length="267" mass="29379">MIDFRKIFTFISMSVLALIMFYPFIFMIEQSFKSKEQFLGAPGHSLISWEKLFSVMPIGRQLYNSIFVCIGAIVIILIFSTFAGFGLAKLSFRGTPYFFLGIVGAMLIPLHSIIIPAYVNISKLNLLTGYWGAILMYAALGTPFGTFLMTSYFRGIPDEIIEASIVDGLSYRQVFRRIALPLAFPAIATVVVLQFIQIWCDLLVGLLFLQDPLKRTITVGLGALSAGRTTDIPVLLAGSLVSALPAILVYLIFQRQLVAGLTAGIGK</sequence>
<feature type="transmembrane region" description="Helical" evidence="9">
    <location>
        <begin position="232"/>
        <end position="253"/>
    </location>
</feature>
<evidence type="ECO:0000256" key="1">
    <source>
        <dbReference type="ARBA" id="ARBA00004651"/>
    </source>
</evidence>
<evidence type="ECO:0000256" key="3">
    <source>
        <dbReference type="ARBA" id="ARBA00020515"/>
    </source>
</evidence>
<dbReference type="Proteomes" id="UP000740727">
    <property type="component" value="Unassembled WGS sequence"/>
</dbReference>
<evidence type="ECO:0000256" key="9">
    <source>
        <dbReference type="RuleBase" id="RU363032"/>
    </source>
</evidence>
<keyword evidence="8 9" id="KW-0472">Membrane</keyword>
<dbReference type="Gene3D" id="1.10.3720.10">
    <property type="entry name" value="MetI-like"/>
    <property type="match status" value="1"/>
</dbReference>
<feature type="transmembrane region" description="Helical" evidence="9">
    <location>
        <begin position="62"/>
        <end position="85"/>
    </location>
</feature>
<dbReference type="GO" id="GO:0055085">
    <property type="term" value="P:transmembrane transport"/>
    <property type="evidence" value="ECO:0007669"/>
    <property type="project" value="InterPro"/>
</dbReference>
<organism evidence="12 13">
    <name type="scientific">Candidatus Fonsibacter lacus</name>
    <dbReference type="NCBI Taxonomy" id="2576439"/>
    <lineage>
        <taxon>Bacteria</taxon>
        <taxon>Pseudomonadati</taxon>
        <taxon>Pseudomonadota</taxon>
        <taxon>Alphaproteobacteria</taxon>
        <taxon>Candidatus Pelagibacterales</taxon>
        <taxon>Candidatus Pelagibacterales incertae sedis</taxon>
        <taxon>Candidatus Fonsibacter</taxon>
    </lineage>
</organism>
<evidence type="ECO:0000256" key="8">
    <source>
        <dbReference type="ARBA" id="ARBA00023136"/>
    </source>
</evidence>
<keyword evidence="4 9" id="KW-0813">Transport</keyword>
<dbReference type="PROSITE" id="PS50928">
    <property type="entry name" value="ABC_TM1"/>
    <property type="match status" value="1"/>
</dbReference>
<keyword evidence="7 9" id="KW-1133">Transmembrane helix</keyword>
<evidence type="ECO:0000259" key="11">
    <source>
        <dbReference type="PROSITE" id="PS50928"/>
    </source>
</evidence>
<keyword evidence="5 10" id="KW-1003">Cell membrane</keyword>
<dbReference type="AlphaFoldDB" id="A0A965GDF8"/>
<proteinExistence type="inferred from homology"/>
<accession>A0A965GDF8</accession>
<dbReference type="PANTHER" id="PTHR43744:SF8">
    <property type="entry name" value="SN-GLYCEROL-3-PHOSPHATE TRANSPORT SYSTEM PERMEASE PROTEIN UGPE"/>
    <property type="match status" value="1"/>
</dbReference>
<feature type="transmembrane region" description="Helical" evidence="9">
    <location>
        <begin position="130"/>
        <end position="153"/>
    </location>
</feature>
<comment type="subcellular location">
    <subcellularLocation>
        <location evidence="10">Cell inner membrane</location>
        <topology evidence="10">Multi-pass membrane protein</topology>
    </subcellularLocation>
    <subcellularLocation>
        <location evidence="1 9">Cell membrane</location>
        <topology evidence="1 9">Multi-pass membrane protein</topology>
    </subcellularLocation>
</comment>
<gene>
    <name evidence="10" type="primary">ugpE</name>
    <name evidence="12" type="ORF">EBT44_06650</name>
</gene>
<comment type="similarity">
    <text evidence="9">Belongs to the binding-protein-dependent transport system permease family.</text>
</comment>
<evidence type="ECO:0000256" key="5">
    <source>
        <dbReference type="ARBA" id="ARBA00022475"/>
    </source>
</evidence>
<keyword evidence="6 9" id="KW-0812">Transmembrane</keyword>